<evidence type="ECO:0000256" key="15">
    <source>
        <dbReference type="ARBA" id="ARBA00023242"/>
    </source>
</evidence>
<dbReference type="PANTHER" id="PTHR10797">
    <property type="entry name" value="CCR4-NOT TRANSCRIPTION COMPLEX SUBUNIT"/>
    <property type="match status" value="1"/>
</dbReference>
<keyword evidence="14" id="KW-0804">Transcription</keyword>
<gene>
    <name evidence="17" type="ORF">Rsub_09999</name>
</gene>
<evidence type="ECO:0000256" key="2">
    <source>
        <dbReference type="ARBA" id="ARBA00004123"/>
    </source>
</evidence>
<dbReference type="Pfam" id="PF04857">
    <property type="entry name" value="CAF1"/>
    <property type="match status" value="2"/>
</dbReference>
<evidence type="ECO:0000256" key="4">
    <source>
        <dbReference type="ARBA" id="ARBA00008372"/>
    </source>
</evidence>
<evidence type="ECO:0000256" key="10">
    <source>
        <dbReference type="ARBA" id="ARBA00022801"/>
    </source>
</evidence>
<evidence type="ECO:0000256" key="5">
    <source>
        <dbReference type="ARBA" id="ARBA00011757"/>
    </source>
</evidence>
<dbReference type="GO" id="GO:0005634">
    <property type="term" value="C:nucleus"/>
    <property type="evidence" value="ECO:0007669"/>
    <property type="project" value="UniProtKB-SubCell"/>
</dbReference>
<evidence type="ECO:0000256" key="16">
    <source>
        <dbReference type="ARBA" id="ARBA00025148"/>
    </source>
</evidence>
<keyword evidence="15" id="KW-0539">Nucleus</keyword>
<dbReference type="InterPro" id="IPR012337">
    <property type="entry name" value="RNaseH-like_sf"/>
</dbReference>
<dbReference type="Gene3D" id="3.30.420.10">
    <property type="entry name" value="Ribonuclease H-like superfamily/Ribonuclease H"/>
    <property type="match status" value="1"/>
</dbReference>
<dbReference type="InterPro" id="IPR039637">
    <property type="entry name" value="CNOT7/CNOT8/Pop2"/>
</dbReference>
<evidence type="ECO:0000256" key="12">
    <source>
        <dbReference type="ARBA" id="ARBA00022884"/>
    </source>
</evidence>
<evidence type="ECO:0000256" key="3">
    <source>
        <dbReference type="ARBA" id="ARBA00004496"/>
    </source>
</evidence>
<keyword evidence="10" id="KW-0378">Hydrolase</keyword>
<dbReference type="GO" id="GO:0046872">
    <property type="term" value="F:metal ion binding"/>
    <property type="evidence" value="ECO:0007669"/>
    <property type="project" value="UniProtKB-KW"/>
</dbReference>
<keyword evidence="9" id="KW-0479">Metal-binding</keyword>
<dbReference type="AlphaFoldDB" id="A0A2V0PBS1"/>
<comment type="function">
    <text evidence="16">Ubiquitous transcription factor required for a diverse set of processes. It is a component of the CCR4 complex involved in the control of gene expression.</text>
</comment>
<dbReference type="FunCoup" id="A0A2V0PBS1">
    <property type="interactions" value="2372"/>
</dbReference>
<dbReference type="Proteomes" id="UP000247498">
    <property type="component" value="Unassembled WGS sequence"/>
</dbReference>
<keyword evidence="11" id="KW-0269">Exonuclease</keyword>
<dbReference type="InParanoid" id="A0A2V0PBS1"/>
<evidence type="ECO:0000313" key="17">
    <source>
        <dbReference type="EMBL" id="GBF97308.1"/>
    </source>
</evidence>
<accession>A0A2V0PBS1</accession>
<evidence type="ECO:0000256" key="1">
    <source>
        <dbReference type="ARBA" id="ARBA00001663"/>
    </source>
</evidence>
<reference evidence="17 18" key="1">
    <citation type="journal article" date="2018" name="Sci. Rep.">
        <title>Raphidocelis subcapitata (=Pseudokirchneriella subcapitata) provides an insight into genome evolution and environmental adaptations in the Sphaeropleales.</title>
        <authorList>
            <person name="Suzuki S."/>
            <person name="Yamaguchi H."/>
            <person name="Nakajima N."/>
            <person name="Kawachi M."/>
        </authorList>
    </citation>
    <scope>NUCLEOTIDE SEQUENCE [LARGE SCALE GENOMIC DNA]</scope>
    <source>
        <strain evidence="17 18">NIES-35</strain>
    </source>
</reference>
<dbReference type="EMBL" id="BDRX01000096">
    <property type="protein sequence ID" value="GBF97308.1"/>
    <property type="molecule type" value="Genomic_DNA"/>
</dbReference>
<keyword evidence="18" id="KW-1185">Reference proteome</keyword>
<comment type="catalytic activity">
    <reaction evidence="1">
        <text>Exonucleolytic cleavage of poly(A) to 5'-AMP.</text>
        <dbReference type="EC" id="3.1.13.4"/>
    </reaction>
</comment>
<sequence>MNTPPEGLTGKTTNGETLRVREVWEDNLEAEMAIIRSILVDYPYVAMDTEFPGVVARPVGNFKSSRDYHYRALKLNVDMLKLIQLGLTFTDAQGNVPVCNGEHTVWQFNFRGFRLADDVYASDSIELLRESGIDFGRLEARGIDVHHFGEVLMSSGVVLNDEVRWITFHSGYDFGYLLKVLTCVPLPDSEPEFFELLRIFFPCIFDMKYLMKFCDSVHGGLNKLAELLDVQRIGPQHQAGSDSLLTSLAFMRLCERYFGGGVDGVAKHMGVLFGLGADSMEATA</sequence>
<comment type="caution">
    <text evidence="17">The sequence shown here is derived from an EMBL/GenBank/DDBJ whole genome shotgun (WGS) entry which is preliminary data.</text>
</comment>
<proteinExistence type="inferred from homology"/>
<evidence type="ECO:0000256" key="9">
    <source>
        <dbReference type="ARBA" id="ARBA00022723"/>
    </source>
</evidence>
<comment type="similarity">
    <text evidence="4">Belongs to the CAF1 family.</text>
</comment>
<dbReference type="GO" id="GO:0004535">
    <property type="term" value="F:poly(A)-specific ribonuclease activity"/>
    <property type="evidence" value="ECO:0007669"/>
    <property type="project" value="UniProtKB-EC"/>
</dbReference>
<evidence type="ECO:0000256" key="13">
    <source>
        <dbReference type="ARBA" id="ARBA00023015"/>
    </source>
</evidence>
<name>A0A2V0PBS1_9CHLO</name>
<dbReference type="GO" id="GO:0005737">
    <property type="term" value="C:cytoplasm"/>
    <property type="evidence" value="ECO:0007669"/>
    <property type="project" value="UniProtKB-SubCell"/>
</dbReference>
<protein>
    <recommendedName>
        <fullName evidence="6">poly(A)-specific ribonuclease</fullName>
        <ecNumber evidence="6">3.1.13.4</ecNumber>
    </recommendedName>
</protein>
<keyword evidence="13" id="KW-0805">Transcription regulation</keyword>
<comment type="subunit">
    <text evidence="5">Component of the CCR4-NOT complex, at least composed of CRR4 and CAF1 proteins.</text>
</comment>
<evidence type="ECO:0000256" key="6">
    <source>
        <dbReference type="ARBA" id="ARBA00012161"/>
    </source>
</evidence>
<organism evidence="17 18">
    <name type="scientific">Raphidocelis subcapitata</name>
    <dbReference type="NCBI Taxonomy" id="307507"/>
    <lineage>
        <taxon>Eukaryota</taxon>
        <taxon>Viridiplantae</taxon>
        <taxon>Chlorophyta</taxon>
        <taxon>core chlorophytes</taxon>
        <taxon>Chlorophyceae</taxon>
        <taxon>CS clade</taxon>
        <taxon>Sphaeropleales</taxon>
        <taxon>Selenastraceae</taxon>
        <taxon>Raphidocelis</taxon>
    </lineage>
</organism>
<dbReference type="OrthoDB" id="1164111at2759"/>
<dbReference type="STRING" id="307507.A0A2V0PBS1"/>
<keyword evidence="8" id="KW-0540">Nuclease</keyword>
<dbReference type="GO" id="GO:0030014">
    <property type="term" value="C:CCR4-NOT complex"/>
    <property type="evidence" value="ECO:0007669"/>
    <property type="project" value="InterPro"/>
</dbReference>
<keyword evidence="12" id="KW-0694">RNA-binding</keyword>
<evidence type="ECO:0000256" key="7">
    <source>
        <dbReference type="ARBA" id="ARBA00022490"/>
    </source>
</evidence>
<comment type="subcellular location">
    <subcellularLocation>
        <location evidence="3">Cytoplasm</location>
    </subcellularLocation>
    <subcellularLocation>
        <location evidence="2">Nucleus</location>
    </subcellularLocation>
</comment>
<evidence type="ECO:0000256" key="14">
    <source>
        <dbReference type="ARBA" id="ARBA00023163"/>
    </source>
</evidence>
<evidence type="ECO:0000256" key="11">
    <source>
        <dbReference type="ARBA" id="ARBA00022839"/>
    </source>
</evidence>
<dbReference type="FunFam" id="3.30.420.10:FF:000048">
    <property type="entry name" value="CCR4-associated factor 1, putative"/>
    <property type="match status" value="1"/>
</dbReference>
<dbReference type="GO" id="GO:0003723">
    <property type="term" value="F:RNA binding"/>
    <property type="evidence" value="ECO:0007669"/>
    <property type="project" value="UniProtKB-KW"/>
</dbReference>
<evidence type="ECO:0000256" key="8">
    <source>
        <dbReference type="ARBA" id="ARBA00022722"/>
    </source>
</evidence>
<keyword evidence="7" id="KW-0963">Cytoplasm</keyword>
<dbReference type="EC" id="3.1.13.4" evidence="6"/>
<dbReference type="SUPFAM" id="SSF53098">
    <property type="entry name" value="Ribonuclease H-like"/>
    <property type="match status" value="1"/>
</dbReference>
<dbReference type="InterPro" id="IPR006941">
    <property type="entry name" value="RNase_CAF1"/>
</dbReference>
<evidence type="ECO:0000313" key="18">
    <source>
        <dbReference type="Proteomes" id="UP000247498"/>
    </source>
</evidence>
<dbReference type="InterPro" id="IPR036397">
    <property type="entry name" value="RNaseH_sf"/>
</dbReference>